<comment type="caution">
    <text evidence="9">The sequence shown here is derived from an EMBL/GenBank/DDBJ whole genome shotgun (WGS) entry which is preliminary data.</text>
</comment>
<feature type="transmembrane region" description="Helical" evidence="8">
    <location>
        <begin position="195"/>
        <end position="213"/>
    </location>
</feature>
<dbReference type="EMBL" id="JAZHRV010000001">
    <property type="protein sequence ID" value="MEH2557257.1"/>
    <property type="molecule type" value="Genomic_DNA"/>
</dbReference>
<comment type="subcellular location">
    <subcellularLocation>
        <location evidence="1">Cell membrane</location>
        <topology evidence="1">Multi-pass membrane protein</topology>
    </subcellularLocation>
</comment>
<sequence length="304" mass="33143">MTYSQVFQPTKSDTSAGLLWSGLLVACVLIAYAPTVSNLIDGPWQTEQEGHGPLIIAASLWFVWQSRSTLKLVKTSPAPIVGWMALLFGLVLMFLARLQQGLVTFEMFSIIPVIVGCILILLGWPALRVLAFPIAFLFFAVPMPDWIIDAATVPLKVLISNMVTGILYAAGYPVAQNGVMIMIGTYQLLVKDACSGMNSIFALSAIGVFYAYAFRWSEKVRSVILLMSIIPITIAANFIRVLALVLIAYYGGPDLLDGIVHDLTGISLFVVALFLLFLLDAALGLCIAAYRRLHVRSRQQQAAA</sequence>
<proteinExistence type="predicted"/>
<feature type="transmembrane region" description="Helical" evidence="8">
    <location>
        <begin position="80"/>
        <end position="98"/>
    </location>
</feature>
<keyword evidence="10" id="KW-1185">Reference proteome</keyword>
<evidence type="ECO:0000256" key="1">
    <source>
        <dbReference type="ARBA" id="ARBA00004651"/>
    </source>
</evidence>
<feature type="transmembrane region" description="Helical" evidence="8">
    <location>
        <begin position="130"/>
        <end position="148"/>
    </location>
</feature>
<dbReference type="NCBIfam" id="TIGR02602">
    <property type="entry name" value="8TM_EpsH"/>
    <property type="match status" value="1"/>
</dbReference>
<dbReference type="InterPro" id="IPR019127">
    <property type="entry name" value="Exosortase"/>
</dbReference>
<evidence type="ECO:0000256" key="5">
    <source>
        <dbReference type="ARBA" id="ARBA00022801"/>
    </source>
</evidence>
<evidence type="ECO:0000256" key="3">
    <source>
        <dbReference type="ARBA" id="ARBA00022670"/>
    </source>
</evidence>
<keyword evidence="4 8" id="KW-0812">Transmembrane</keyword>
<evidence type="ECO:0000313" key="9">
    <source>
        <dbReference type="EMBL" id="MEH2557257.1"/>
    </source>
</evidence>
<evidence type="ECO:0000256" key="6">
    <source>
        <dbReference type="ARBA" id="ARBA00022989"/>
    </source>
</evidence>
<dbReference type="NCBIfam" id="NF035943">
    <property type="entry name" value="exosort_XrtV"/>
    <property type="match status" value="1"/>
</dbReference>
<organism evidence="9 10">
    <name type="scientific">Bradyrhizobium algeriense</name>
    <dbReference type="NCBI Taxonomy" id="634784"/>
    <lineage>
        <taxon>Bacteria</taxon>
        <taxon>Pseudomonadati</taxon>
        <taxon>Pseudomonadota</taxon>
        <taxon>Alphaproteobacteria</taxon>
        <taxon>Hyphomicrobiales</taxon>
        <taxon>Nitrobacteraceae</taxon>
        <taxon>Bradyrhizobium</taxon>
    </lineage>
</organism>
<gene>
    <name evidence="9" type="ORF">V1286_004786</name>
</gene>
<dbReference type="NCBIfam" id="TIGR04178">
    <property type="entry name" value="exo_archaeo"/>
    <property type="match status" value="1"/>
</dbReference>
<dbReference type="InterPro" id="IPR013426">
    <property type="entry name" value="EpsH-like"/>
</dbReference>
<dbReference type="Pfam" id="PF09721">
    <property type="entry name" value="Exosortase_EpsH"/>
    <property type="match status" value="1"/>
</dbReference>
<keyword evidence="3" id="KW-0645">Protease</keyword>
<evidence type="ECO:0000256" key="8">
    <source>
        <dbReference type="SAM" id="Phobius"/>
    </source>
</evidence>
<dbReference type="Proteomes" id="UP001364224">
    <property type="component" value="Unassembled WGS sequence"/>
</dbReference>
<feature type="transmembrane region" description="Helical" evidence="8">
    <location>
        <begin position="20"/>
        <end position="40"/>
    </location>
</feature>
<evidence type="ECO:0000256" key="2">
    <source>
        <dbReference type="ARBA" id="ARBA00022475"/>
    </source>
</evidence>
<accession>A0ABU8BGN2</accession>
<evidence type="ECO:0000313" key="10">
    <source>
        <dbReference type="Proteomes" id="UP001364224"/>
    </source>
</evidence>
<name>A0ABU8BGN2_9BRAD</name>
<feature type="transmembrane region" description="Helical" evidence="8">
    <location>
        <begin position="225"/>
        <end position="251"/>
    </location>
</feature>
<keyword evidence="2" id="KW-1003">Cell membrane</keyword>
<dbReference type="RefSeq" id="WP_334483218.1">
    <property type="nucleotide sequence ID" value="NZ_JAZHRV010000001.1"/>
</dbReference>
<feature type="transmembrane region" description="Helical" evidence="8">
    <location>
        <begin position="155"/>
        <end position="175"/>
    </location>
</feature>
<evidence type="ECO:0000256" key="7">
    <source>
        <dbReference type="ARBA" id="ARBA00023136"/>
    </source>
</evidence>
<feature type="transmembrane region" description="Helical" evidence="8">
    <location>
        <begin position="263"/>
        <end position="290"/>
    </location>
</feature>
<protein>
    <submittedName>
        <fullName evidence="9">Exosortase B</fullName>
    </submittedName>
</protein>
<feature type="transmembrane region" description="Helical" evidence="8">
    <location>
        <begin position="105"/>
        <end position="124"/>
    </location>
</feature>
<dbReference type="InterPro" id="IPR026392">
    <property type="entry name" value="Exo/Archaeosortase_dom"/>
</dbReference>
<evidence type="ECO:0000256" key="4">
    <source>
        <dbReference type="ARBA" id="ARBA00022692"/>
    </source>
</evidence>
<keyword evidence="7 8" id="KW-0472">Membrane</keyword>
<reference evidence="9 10" key="1">
    <citation type="submission" date="2024-02" db="EMBL/GenBank/DDBJ databases">
        <title>Adaptive strategies in a cosmopolitan and abundant soil bacterium.</title>
        <authorList>
            <person name="Carini P."/>
        </authorList>
    </citation>
    <scope>NUCLEOTIDE SEQUENCE [LARGE SCALE GENOMIC DNA]</scope>
    <source>
        <strain evidence="9 10">AZCC 1608</strain>
    </source>
</reference>
<keyword evidence="5" id="KW-0378">Hydrolase</keyword>
<keyword evidence="6 8" id="KW-1133">Transmembrane helix</keyword>